<dbReference type="RefSeq" id="WP_394317092.1">
    <property type="nucleotide sequence ID" value="NZ_JBHMQV010000004.1"/>
</dbReference>
<evidence type="ECO:0000256" key="5">
    <source>
        <dbReference type="ARBA" id="ARBA00023172"/>
    </source>
</evidence>
<keyword evidence="9" id="KW-0378">Hydrolase</keyword>
<evidence type="ECO:0000256" key="1">
    <source>
        <dbReference type="ARBA" id="ARBA00008761"/>
    </source>
</evidence>
<keyword evidence="3" id="KW-0815">Transposition</keyword>
<feature type="region of interest" description="Disordered" evidence="6">
    <location>
        <begin position="278"/>
        <end position="297"/>
    </location>
</feature>
<keyword evidence="5" id="KW-0233">DNA recombination</keyword>
<dbReference type="Pfam" id="PF01385">
    <property type="entry name" value="OrfB_IS605"/>
    <property type="match status" value="1"/>
</dbReference>
<evidence type="ECO:0000256" key="6">
    <source>
        <dbReference type="SAM" id="MobiDB-lite"/>
    </source>
</evidence>
<evidence type="ECO:0000313" key="9">
    <source>
        <dbReference type="EMBL" id="MFC0843289.1"/>
    </source>
</evidence>
<gene>
    <name evidence="9" type="ORF">ACFH04_06000</name>
</gene>
<organism evidence="9 10">
    <name type="scientific">Streptomyces noboritoensis</name>
    <dbReference type="NCBI Taxonomy" id="67337"/>
    <lineage>
        <taxon>Bacteria</taxon>
        <taxon>Bacillati</taxon>
        <taxon>Actinomycetota</taxon>
        <taxon>Actinomycetes</taxon>
        <taxon>Kitasatosporales</taxon>
        <taxon>Streptomycetaceae</taxon>
        <taxon>Streptomyces</taxon>
    </lineage>
</organism>
<name>A0ABV6TDU2_9ACTN</name>
<dbReference type="Pfam" id="PF07282">
    <property type="entry name" value="Cas12f1-like_TNB"/>
    <property type="match status" value="1"/>
</dbReference>
<evidence type="ECO:0000259" key="7">
    <source>
        <dbReference type="Pfam" id="PF01385"/>
    </source>
</evidence>
<comment type="caution">
    <text evidence="9">The sequence shown here is derived from an EMBL/GenBank/DDBJ whole genome shotgun (WGS) entry which is preliminary data.</text>
</comment>
<protein>
    <submittedName>
        <fullName evidence="9">RNA-guided endonuclease InsQ/TnpB family protein</fullName>
    </submittedName>
</protein>
<evidence type="ECO:0000256" key="3">
    <source>
        <dbReference type="ARBA" id="ARBA00022578"/>
    </source>
</evidence>
<dbReference type="EMBL" id="JBHMQV010000004">
    <property type="protein sequence ID" value="MFC0843289.1"/>
    <property type="molecule type" value="Genomic_DNA"/>
</dbReference>
<dbReference type="NCBIfam" id="TIGR01766">
    <property type="entry name" value="IS200/IS605 family accessory protein TnpB-like domain"/>
    <property type="match status" value="1"/>
</dbReference>
<evidence type="ECO:0000256" key="4">
    <source>
        <dbReference type="ARBA" id="ARBA00023125"/>
    </source>
</evidence>
<dbReference type="InterPro" id="IPR051399">
    <property type="entry name" value="RNA-guided_DNA_endo/Transpos"/>
</dbReference>
<comment type="similarity">
    <text evidence="2">In the N-terminal section; belongs to the transposase 2 family.</text>
</comment>
<sequence length="433" mass="48150">MSRLEDRPLGEGGNDVLGLVARSAPASLRLYRSPWSAGIVSGSGYGERVKVVVQVKLLPSPVQATALEATLHACNAAADWVAAVAFRTGKRSRNDLQKEVYVQLKAQFGLSAQAAVRTVKKVVDAYAVLKANIRAGNYGPEGAWRRRKVESKPVAFRPDAAQPYDDRILSWRTDARTVSIWTLHGRLKCIRFTGHRDHLEMLVKYRKGETDLVRRGGKWFLVAVCEVPAAPQFEPNGWIGVDRGIANLATTSDGVNYQGRRLGRYRRWQVRKRAELQAKQTRSATRRARRMSKREARHATHINHTISKGIVAVAQRTGRGIAVEELSGIRDRVRPSRDQRAALSSWPFHQLGVFLAYKAERAGVPFIEVDAAYTSQHCPRCGHTERANRPTRDLFRCRRCGLAGPADHVAGVNVRSRARLAWGFVSSPALQGT</sequence>
<proteinExistence type="inferred from homology"/>
<feature type="domain" description="Cas12f1-like TNB" evidence="8">
    <location>
        <begin position="348"/>
        <end position="414"/>
    </location>
</feature>
<keyword evidence="9" id="KW-0540">Nuclease</keyword>
<dbReference type="NCBIfam" id="NF040570">
    <property type="entry name" value="guided_TnpB"/>
    <property type="match status" value="1"/>
</dbReference>
<dbReference type="InterPro" id="IPR010095">
    <property type="entry name" value="Cas12f1-like_TNB"/>
</dbReference>
<comment type="similarity">
    <text evidence="1">In the C-terminal section; belongs to the transposase 35 family.</text>
</comment>
<evidence type="ECO:0000259" key="8">
    <source>
        <dbReference type="Pfam" id="PF07282"/>
    </source>
</evidence>
<dbReference type="PANTHER" id="PTHR30405">
    <property type="entry name" value="TRANSPOSASE"/>
    <property type="match status" value="1"/>
</dbReference>
<dbReference type="GO" id="GO:0004519">
    <property type="term" value="F:endonuclease activity"/>
    <property type="evidence" value="ECO:0007669"/>
    <property type="project" value="UniProtKB-KW"/>
</dbReference>
<evidence type="ECO:0000313" key="10">
    <source>
        <dbReference type="Proteomes" id="UP001589887"/>
    </source>
</evidence>
<keyword evidence="9" id="KW-0255">Endonuclease</keyword>
<evidence type="ECO:0000256" key="2">
    <source>
        <dbReference type="ARBA" id="ARBA00011044"/>
    </source>
</evidence>
<dbReference type="Proteomes" id="UP001589887">
    <property type="component" value="Unassembled WGS sequence"/>
</dbReference>
<reference evidence="9 10" key="1">
    <citation type="submission" date="2024-09" db="EMBL/GenBank/DDBJ databases">
        <authorList>
            <person name="Sun Q."/>
            <person name="Mori K."/>
        </authorList>
    </citation>
    <scope>NUCLEOTIDE SEQUENCE [LARGE SCALE GENOMIC DNA]</scope>
    <source>
        <strain evidence="9 10">JCM 4557</strain>
    </source>
</reference>
<accession>A0ABV6TDU2</accession>
<dbReference type="InterPro" id="IPR001959">
    <property type="entry name" value="Transposase"/>
</dbReference>
<keyword evidence="10" id="KW-1185">Reference proteome</keyword>
<feature type="domain" description="Probable transposase IS891/IS1136/IS1341" evidence="7">
    <location>
        <begin position="225"/>
        <end position="317"/>
    </location>
</feature>
<keyword evidence="4" id="KW-0238">DNA-binding</keyword>
<dbReference type="PANTHER" id="PTHR30405:SF11">
    <property type="entry name" value="RNA-GUIDED DNA ENDONUCLEASE RV2885C-RELATED"/>
    <property type="match status" value="1"/>
</dbReference>